<dbReference type="PANTHER" id="PTHR43671:SF98">
    <property type="entry name" value="SERINE_THREONINE-PROTEIN KINASE NEK11"/>
    <property type="match status" value="1"/>
</dbReference>
<protein>
    <recommendedName>
        <fullName evidence="5">EKC/KEOPS complex subunit BUD32</fullName>
        <ecNumber evidence="3">2.7.11.1</ecNumber>
    </recommendedName>
    <alternativeName>
        <fullName evidence="11 12">Atypical Serine/threonine protein kinase BUD32</fullName>
    </alternativeName>
    <alternativeName>
        <fullName evidence="4">EKC/KEOPS complex subunit bud32</fullName>
    </alternativeName>
</protein>
<dbReference type="OrthoDB" id="310217at2759"/>
<evidence type="ECO:0000256" key="10">
    <source>
        <dbReference type="ARBA" id="ARBA00022840"/>
    </source>
</evidence>
<keyword evidence="9" id="KW-0418">Kinase</keyword>
<evidence type="ECO:0000256" key="8">
    <source>
        <dbReference type="ARBA" id="ARBA00022741"/>
    </source>
</evidence>
<evidence type="ECO:0000256" key="14">
    <source>
        <dbReference type="ARBA" id="ARBA00048679"/>
    </source>
</evidence>
<reference evidence="16" key="1">
    <citation type="journal article" date="2020" name="Stud. Mycol.">
        <title>101 Dothideomycetes genomes: a test case for predicting lifestyles and emergence of pathogens.</title>
        <authorList>
            <person name="Haridas S."/>
            <person name="Albert R."/>
            <person name="Binder M."/>
            <person name="Bloem J."/>
            <person name="Labutti K."/>
            <person name="Salamov A."/>
            <person name="Andreopoulos B."/>
            <person name="Baker S."/>
            <person name="Barry K."/>
            <person name="Bills G."/>
            <person name="Bluhm B."/>
            <person name="Cannon C."/>
            <person name="Castanera R."/>
            <person name="Culley D."/>
            <person name="Daum C."/>
            <person name="Ezra D."/>
            <person name="Gonzalez J."/>
            <person name="Henrissat B."/>
            <person name="Kuo A."/>
            <person name="Liang C."/>
            <person name="Lipzen A."/>
            <person name="Lutzoni F."/>
            <person name="Magnuson J."/>
            <person name="Mondo S."/>
            <person name="Nolan M."/>
            <person name="Ohm R."/>
            <person name="Pangilinan J."/>
            <person name="Park H.-J."/>
            <person name="Ramirez L."/>
            <person name="Alfaro M."/>
            <person name="Sun H."/>
            <person name="Tritt A."/>
            <person name="Yoshinaga Y."/>
            <person name="Zwiers L.-H."/>
            <person name="Turgeon B."/>
            <person name="Goodwin S."/>
            <person name="Spatafora J."/>
            <person name="Crous P."/>
            <person name="Grigoriev I."/>
        </authorList>
    </citation>
    <scope>NUCLEOTIDE SEQUENCE</scope>
    <source>
        <strain evidence="16">CBS 122367</strain>
    </source>
</reference>
<dbReference type="InterPro" id="IPR008266">
    <property type="entry name" value="Tyr_kinase_AS"/>
</dbReference>
<comment type="catalytic activity">
    <reaction evidence="13">
        <text>L-threonyl-[protein] + ATP = O-phospho-L-threonyl-[protein] + ADP + H(+)</text>
        <dbReference type="Rhea" id="RHEA:46608"/>
        <dbReference type="Rhea" id="RHEA-COMP:11060"/>
        <dbReference type="Rhea" id="RHEA-COMP:11605"/>
        <dbReference type="ChEBI" id="CHEBI:15378"/>
        <dbReference type="ChEBI" id="CHEBI:30013"/>
        <dbReference type="ChEBI" id="CHEBI:30616"/>
        <dbReference type="ChEBI" id="CHEBI:61977"/>
        <dbReference type="ChEBI" id="CHEBI:456216"/>
        <dbReference type="EC" id="2.7.11.1"/>
    </reaction>
</comment>
<dbReference type="InterPro" id="IPR000719">
    <property type="entry name" value="Prot_kinase_dom"/>
</dbReference>
<dbReference type="InterPro" id="IPR050660">
    <property type="entry name" value="NEK_Ser/Thr_kinase"/>
</dbReference>
<dbReference type="PROSITE" id="PS50011">
    <property type="entry name" value="PROTEIN_KINASE_DOM"/>
    <property type="match status" value="1"/>
</dbReference>
<accession>A0A6G1JF77</accession>
<proteinExistence type="predicted"/>
<dbReference type="PANTHER" id="PTHR43671">
    <property type="entry name" value="SERINE/THREONINE-PROTEIN KINASE NEK"/>
    <property type="match status" value="1"/>
</dbReference>
<keyword evidence="8" id="KW-0547">Nucleotide-binding</keyword>
<evidence type="ECO:0000256" key="6">
    <source>
        <dbReference type="ARBA" id="ARBA00022527"/>
    </source>
</evidence>
<evidence type="ECO:0000256" key="4">
    <source>
        <dbReference type="ARBA" id="ARBA00013948"/>
    </source>
</evidence>
<evidence type="ECO:0000256" key="3">
    <source>
        <dbReference type="ARBA" id="ARBA00012513"/>
    </source>
</evidence>
<dbReference type="SUPFAM" id="SSF56112">
    <property type="entry name" value="Protein kinase-like (PK-like)"/>
    <property type="match status" value="1"/>
</dbReference>
<dbReference type="EMBL" id="MU005573">
    <property type="protein sequence ID" value="KAF2688779.1"/>
    <property type="molecule type" value="Genomic_DNA"/>
</dbReference>
<organism evidence="16 17">
    <name type="scientific">Lentithecium fluviatile CBS 122367</name>
    <dbReference type="NCBI Taxonomy" id="1168545"/>
    <lineage>
        <taxon>Eukaryota</taxon>
        <taxon>Fungi</taxon>
        <taxon>Dikarya</taxon>
        <taxon>Ascomycota</taxon>
        <taxon>Pezizomycotina</taxon>
        <taxon>Dothideomycetes</taxon>
        <taxon>Pleosporomycetidae</taxon>
        <taxon>Pleosporales</taxon>
        <taxon>Massarineae</taxon>
        <taxon>Lentitheciaceae</taxon>
        <taxon>Lentithecium</taxon>
    </lineage>
</organism>
<dbReference type="Gene3D" id="1.10.510.10">
    <property type="entry name" value="Transferase(Phosphotransferase) domain 1"/>
    <property type="match status" value="1"/>
</dbReference>
<comment type="function">
    <text evidence="1">Component of the EKC/KEOPS complex that is required for the formation of a threonylcarbamoyl group on adenosine at position 37 (t(6)A37) in tRNAs that read codons beginning with adenine. The complex is probably involved in the transfer of the threonylcarbamoyl moiety of threonylcarbamoyl-AMP (TC-AMP) to the N6 group of A37. BUD32 has ATPase activity in the context of the EKC/KEOPS complex and likely plays a supporting role to the catalytic subunit KAE1. The EKC/KEOPS complex also promotes both telomere uncapping and telomere elongation. The complex is required for efficient recruitment of transcriptional coactivators.</text>
</comment>
<evidence type="ECO:0000256" key="5">
    <source>
        <dbReference type="ARBA" id="ARBA00019973"/>
    </source>
</evidence>
<keyword evidence="10" id="KW-0067">ATP-binding</keyword>
<evidence type="ECO:0000256" key="9">
    <source>
        <dbReference type="ARBA" id="ARBA00022777"/>
    </source>
</evidence>
<dbReference type="PROSITE" id="PS00109">
    <property type="entry name" value="PROTEIN_KINASE_TYR"/>
    <property type="match status" value="1"/>
</dbReference>
<evidence type="ECO:0000256" key="7">
    <source>
        <dbReference type="ARBA" id="ARBA00022679"/>
    </source>
</evidence>
<dbReference type="AlphaFoldDB" id="A0A6G1JF77"/>
<evidence type="ECO:0000256" key="13">
    <source>
        <dbReference type="ARBA" id="ARBA00047899"/>
    </source>
</evidence>
<evidence type="ECO:0000256" key="12">
    <source>
        <dbReference type="ARBA" id="ARBA00033194"/>
    </source>
</evidence>
<comment type="subunit">
    <text evidence="2">Component of the EKC/KEOPS complex composed of at least BUD32, CGI121, GON7, KAE1 and PCC1; the whole complex dimerizes.</text>
</comment>
<comment type="catalytic activity">
    <reaction evidence="14">
        <text>L-seryl-[protein] + ATP = O-phospho-L-seryl-[protein] + ADP + H(+)</text>
        <dbReference type="Rhea" id="RHEA:17989"/>
        <dbReference type="Rhea" id="RHEA-COMP:9863"/>
        <dbReference type="Rhea" id="RHEA-COMP:11604"/>
        <dbReference type="ChEBI" id="CHEBI:15378"/>
        <dbReference type="ChEBI" id="CHEBI:29999"/>
        <dbReference type="ChEBI" id="CHEBI:30616"/>
        <dbReference type="ChEBI" id="CHEBI:83421"/>
        <dbReference type="ChEBI" id="CHEBI:456216"/>
        <dbReference type="EC" id="2.7.11.1"/>
    </reaction>
</comment>
<sequence>MFEGLAEAVRYCHDGPNSPHPSEQGSWDTVVHRDITLTNIFLSSSQASDTHYSTIKLGDYDCAVPLSDLTTSRPIKTDLSREDPAYVPPEGPVARPKCDIFQIGLVMVCLSYGFVEPNDVRQEEAELSRARKYSNELHQSIRVCTKEKYGKRPSARILGTRIRAAKEKMEGEGRFPPYESLL</sequence>
<dbReference type="InterPro" id="IPR011009">
    <property type="entry name" value="Kinase-like_dom_sf"/>
</dbReference>
<dbReference type="Proteomes" id="UP000799291">
    <property type="component" value="Unassembled WGS sequence"/>
</dbReference>
<dbReference type="GO" id="GO:0005524">
    <property type="term" value="F:ATP binding"/>
    <property type="evidence" value="ECO:0007669"/>
    <property type="project" value="UniProtKB-KW"/>
</dbReference>
<dbReference type="EC" id="2.7.11.1" evidence="3"/>
<feature type="domain" description="Protein kinase" evidence="15">
    <location>
        <begin position="1"/>
        <end position="169"/>
    </location>
</feature>
<dbReference type="GO" id="GO:0004674">
    <property type="term" value="F:protein serine/threonine kinase activity"/>
    <property type="evidence" value="ECO:0007669"/>
    <property type="project" value="UniProtKB-KW"/>
</dbReference>
<keyword evidence="17" id="KW-1185">Reference proteome</keyword>
<dbReference type="Pfam" id="PF00069">
    <property type="entry name" value="Pkinase"/>
    <property type="match status" value="1"/>
</dbReference>
<evidence type="ECO:0000256" key="1">
    <source>
        <dbReference type="ARBA" id="ARBA00003747"/>
    </source>
</evidence>
<evidence type="ECO:0000256" key="11">
    <source>
        <dbReference type="ARBA" id="ARBA00030980"/>
    </source>
</evidence>
<keyword evidence="7" id="KW-0808">Transferase</keyword>
<evidence type="ECO:0000313" key="17">
    <source>
        <dbReference type="Proteomes" id="UP000799291"/>
    </source>
</evidence>
<evidence type="ECO:0000313" key="16">
    <source>
        <dbReference type="EMBL" id="KAF2688779.1"/>
    </source>
</evidence>
<keyword evidence="6" id="KW-0723">Serine/threonine-protein kinase</keyword>
<evidence type="ECO:0000259" key="15">
    <source>
        <dbReference type="PROSITE" id="PS50011"/>
    </source>
</evidence>
<name>A0A6G1JF77_9PLEO</name>
<dbReference type="GO" id="GO:0005634">
    <property type="term" value="C:nucleus"/>
    <property type="evidence" value="ECO:0007669"/>
    <property type="project" value="TreeGrafter"/>
</dbReference>
<evidence type="ECO:0000256" key="2">
    <source>
        <dbReference type="ARBA" id="ARBA00011534"/>
    </source>
</evidence>
<gene>
    <name evidence="16" type="ORF">K458DRAFT_400904</name>
</gene>